<dbReference type="STRING" id="1513793.SAMN06296036_13813"/>
<proteinExistence type="predicted"/>
<evidence type="ECO:0008006" key="3">
    <source>
        <dbReference type="Google" id="ProtNLM"/>
    </source>
</evidence>
<dbReference type="AlphaFoldDB" id="A0A1Y6CQ00"/>
<reference evidence="2" key="1">
    <citation type="submission" date="2017-04" db="EMBL/GenBank/DDBJ databases">
        <authorList>
            <person name="Varghese N."/>
            <person name="Submissions S."/>
        </authorList>
    </citation>
    <scope>NUCLEOTIDE SEQUENCE [LARGE SCALE GENOMIC DNA]</scope>
    <source>
        <strain evidence="2">RKEM611</strain>
    </source>
</reference>
<protein>
    <recommendedName>
        <fullName evidence="3">C2H2-type domain-containing protein</fullName>
    </recommendedName>
</protein>
<keyword evidence="2" id="KW-1185">Reference proteome</keyword>
<sequence length="44" mass="5206">MSMNPKDEKIKSEKYKRVGAKYVCKQCKKQFFTKEDAEACFDSH</sequence>
<gene>
    <name evidence="1" type="ORF">SAMN06296036_13813</name>
</gene>
<dbReference type="Proteomes" id="UP000192907">
    <property type="component" value="Unassembled WGS sequence"/>
</dbReference>
<evidence type="ECO:0000313" key="2">
    <source>
        <dbReference type="Proteomes" id="UP000192907"/>
    </source>
</evidence>
<organism evidence="1 2">
    <name type="scientific">Pseudobacteriovorax antillogorgiicola</name>
    <dbReference type="NCBI Taxonomy" id="1513793"/>
    <lineage>
        <taxon>Bacteria</taxon>
        <taxon>Pseudomonadati</taxon>
        <taxon>Bdellovibrionota</taxon>
        <taxon>Oligoflexia</taxon>
        <taxon>Oligoflexales</taxon>
        <taxon>Pseudobacteriovoracaceae</taxon>
        <taxon>Pseudobacteriovorax</taxon>
    </lineage>
</organism>
<name>A0A1Y6CQ00_9BACT</name>
<evidence type="ECO:0000313" key="1">
    <source>
        <dbReference type="EMBL" id="SMF81847.1"/>
    </source>
</evidence>
<dbReference type="EMBL" id="FWZT01000038">
    <property type="protein sequence ID" value="SMF81847.1"/>
    <property type="molecule type" value="Genomic_DNA"/>
</dbReference>
<accession>A0A1Y6CQ00</accession>
<dbReference type="RefSeq" id="WP_268808955.1">
    <property type="nucleotide sequence ID" value="NZ_FWZT01000038.1"/>
</dbReference>